<dbReference type="SUPFAM" id="SSF51735">
    <property type="entry name" value="NAD(P)-binding Rossmann-fold domains"/>
    <property type="match status" value="1"/>
</dbReference>
<dbReference type="Proteomes" id="UP000315349">
    <property type="component" value="Chromosome"/>
</dbReference>
<evidence type="ECO:0000256" key="1">
    <source>
        <dbReference type="ARBA" id="ARBA00023002"/>
    </source>
</evidence>
<dbReference type="InterPro" id="IPR036291">
    <property type="entry name" value="NAD(P)-bd_dom_sf"/>
</dbReference>
<keyword evidence="4" id="KW-1185">Reference proteome</keyword>
<dbReference type="KEGG" id="peh:Spb1_04100"/>
<proteinExistence type="predicted"/>
<dbReference type="Pfam" id="PF09176">
    <property type="entry name" value="Mpt_N"/>
    <property type="match status" value="1"/>
</dbReference>
<dbReference type="SUPFAM" id="SSF53223">
    <property type="entry name" value="Aminoacid dehydrogenase-like, N-terminal domain"/>
    <property type="match status" value="1"/>
</dbReference>
<feature type="domain" description="Methylene-tetrahydromethanopterin dehydrogenase N-terminal" evidence="2">
    <location>
        <begin position="16"/>
        <end position="96"/>
    </location>
</feature>
<dbReference type="OrthoDB" id="6180at2"/>
<protein>
    <submittedName>
        <fullName evidence="3">Bifunctional protein MdtA</fullName>
    </submittedName>
</protein>
<dbReference type="EMBL" id="CP036299">
    <property type="protein sequence ID" value="QDV28547.1"/>
    <property type="molecule type" value="Genomic_DNA"/>
</dbReference>
<dbReference type="Gene3D" id="3.40.50.720">
    <property type="entry name" value="NAD(P)-binding Rossmann-like Domain"/>
    <property type="match status" value="1"/>
</dbReference>
<dbReference type="GO" id="GO:0016491">
    <property type="term" value="F:oxidoreductase activity"/>
    <property type="evidence" value="ECO:0007669"/>
    <property type="project" value="UniProtKB-KW"/>
</dbReference>
<gene>
    <name evidence="3" type="primary">mtdA</name>
    <name evidence="3" type="ORF">Spb1_04100</name>
</gene>
<dbReference type="AlphaFoldDB" id="A0A518GIX6"/>
<reference evidence="3 4" key="1">
    <citation type="submission" date="2019-02" db="EMBL/GenBank/DDBJ databases">
        <title>Deep-cultivation of Planctomycetes and their phenomic and genomic characterization uncovers novel biology.</title>
        <authorList>
            <person name="Wiegand S."/>
            <person name="Jogler M."/>
            <person name="Boedeker C."/>
            <person name="Pinto D."/>
            <person name="Vollmers J."/>
            <person name="Rivas-Marin E."/>
            <person name="Kohn T."/>
            <person name="Peeters S.H."/>
            <person name="Heuer A."/>
            <person name="Rast P."/>
            <person name="Oberbeckmann S."/>
            <person name="Bunk B."/>
            <person name="Jeske O."/>
            <person name="Meyerdierks A."/>
            <person name="Storesund J.E."/>
            <person name="Kallscheuer N."/>
            <person name="Luecker S."/>
            <person name="Lage O.M."/>
            <person name="Pohl T."/>
            <person name="Merkel B.J."/>
            <person name="Hornburger P."/>
            <person name="Mueller R.-W."/>
            <person name="Bruemmer F."/>
            <person name="Labrenz M."/>
            <person name="Spormann A.M."/>
            <person name="Op den Camp H."/>
            <person name="Overmann J."/>
            <person name="Amann R."/>
            <person name="Jetten M.S.M."/>
            <person name="Mascher T."/>
            <person name="Medema M.H."/>
            <person name="Devos D.P."/>
            <person name="Kaster A.-K."/>
            <person name="Ovreas L."/>
            <person name="Rohde M."/>
            <person name="Galperin M.Y."/>
            <person name="Jogler C."/>
        </authorList>
    </citation>
    <scope>NUCLEOTIDE SEQUENCE [LARGE SCALE GENOMIC DNA]</scope>
    <source>
        <strain evidence="3 4">Spb1</strain>
    </source>
</reference>
<dbReference type="InterPro" id="IPR046346">
    <property type="entry name" value="Aminoacid_DH-like_N_sf"/>
</dbReference>
<evidence type="ECO:0000313" key="3">
    <source>
        <dbReference type="EMBL" id="QDV28547.1"/>
    </source>
</evidence>
<accession>A0A518GIX6</accession>
<evidence type="ECO:0000313" key="4">
    <source>
        <dbReference type="Proteomes" id="UP000315349"/>
    </source>
</evidence>
<dbReference type="Gene3D" id="3.40.50.10280">
    <property type="entry name" value="Methylene-tetrahydromethanopterin dehydrogenase, N-terminal domain"/>
    <property type="match status" value="1"/>
</dbReference>
<keyword evidence="1" id="KW-0560">Oxidoreductase</keyword>
<dbReference type="InterPro" id="IPR015259">
    <property type="entry name" value="Methyl-teptahyd_DH_N"/>
</dbReference>
<organism evidence="3 4">
    <name type="scientific">Planctopirus ephydatiae</name>
    <dbReference type="NCBI Taxonomy" id="2528019"/>
    <lineage>
        <taxon>Bacteria</taxon>
        <taxon>Pseudomonadati</taxon>
        <taxon>Planctomycetota</taxon>
        <taxon>Planctomycetia</taxon>
        <taxon>Planctomycetales</taxon>
        <taxon>Planctomycetaceae</taxon>
        <taxon>Planctopirus</taxon>
    </lineage>
</organism>
<sequence length="288" mass="29698">MKRILIQLDTDPLASVFDRVVAVDAGVDELFSYGSVSPEAAVSLTHGAIFTRKVADLKSTAIFVGGSDVQAGEAVYAKVLHSFFGPMSVSVMLDSNGSNTTAAAAVASAGKHLALKETQAVILGGTGPVGFRAAQLLASQGASVKLVSRHATKASEACVQLKLLELPGTVTPHVSTSFEETTALCEGADLLVSAGAAGIELAALKELTGTGIRVVVDVNAVPPLGVRGVESTDKAKEREGMICYGALGVGNLKIKIHKAAIEKLFTSNDLKLDTQAMLGIARELTELA</sequence>
<dbReference type="InterPro" id="IPR037089">
    <property type="entry name" value="Methyl-teptahyd_DH_N_sf"/>
</dbReference>
<evidence type="ECO:0000259" key="2">
    <source>
        <dbReference type="Pfam" id="PF09176"/>
    </source>
</evidence>
<dbReference type="RefSeq" id="WP_145294982.1">
    <property type="nucleotide sequence ID" value="NZ_CP036299.1"/>
</dbReference>
<name>A0A518GIX6_9PLAN</name>